<evidence type="ECO:0000313" key="1">
    <source>
        <dbReference type="EMBL" id="VDN24169.1"/>
    </source>
</evidence>
<keyword evidence="2" id="KW-1185">Reference proteome</keyword>
<dbReference type="AlphaFoldDB" id="A0A3P7PZF8"/>
<name>A0A3P7PZF8_DIBLA</name>
<gene>
    <name evidence="1" type="ORF">DILT_LOCUS14387</name>
</gene>
<accession>A0A3P7PZF8</accession>
<dbReference type="EMBL" id="UYRU01074043">
    <property type="protein sequence ID" value="VDN24169.1"/>
    <property type="molecule type" value="Genomic_DNA"/>
</dbReference>
<dbReference type="Proteomes" id="UP000281553">
    <property type="component" value="Unassembled WGS sequence"/>
</dbReference>
<evidence type="ECO:0000313" key="2">
    <source>
        <dbReference type="Proteomes" id="UP000281553"/>
    </source>
</evidence>
<sequence length="160" mass="18349">MASPSERLSSGFKFGFALSNSIVSHIDWSQSSDWSIAMVEGIMSDQLDYITFFGSNSLVPITIFFFNNGTWCNSAAVHSAADFAGKRQPHGYLQLRYFWFPELKIRTILLHTVATLTVKQNQPIDFYTCNVGDYWLTHTIDWSKLCFQKQIRQFLMLSPN</sequence>
<dbReference type="OrthoDB" id="6233505at2759"/>
<proteinExistence type="predicted"/>
<reference evidence="1 2" key="1">
    <citation type="submission" date="2018-11" db="EMBL/GenBank/DDBJ databases">
        <authorList>
            <consortium name="Pathogen Informatics"/>
        </authorList>
    </citation>
    <scope>NUCLEOTIDE SEQUENCE [LARGE SCALE GENOMIC DNA]</scope>
</reference>
<organism evidence="1 2">
    <name type="scientific">Dibothriocephalus latus</name>
    <name type="common">Fish tapeworm</name>
    <name type="synonym">Diphyllobothrium latum</name>
    <dbReference type="NCBI Taxonomy" id="60516"/>
    <lineage>
        <taxon>Eukaryota</taxon>
        <taxon>Metazoa</taxon>
        <taxon>Spiralia</taxon>
        <taxon>Lophotrochozoa</taxon>
        <taxon>Platyhelminthes</taxon>
        <taxon>Cestoda</taxon>
        <taxon>Eucestoda</taxon>
        <taxon>Diphyllobothriidea</taxon>
        <taxon>Diphyllobothriidae</taxon>
        <taxon>Dibothriocephalus</taxon>
    </lineage>
</organism>
<protein>
    <submittedName>
        <fullName evidence="1">Uncharacterized protein</fullName>
    </submittedName>
</protein>